<keyword evidence="1" id="KW-0732">Signal</keyword>
<accession>A0AB34JUT0</accession>
<reference evidence="2 3" key="1">
    <citation type="journal article" date="2024" name="Science">
        <title>Giant polyketide synthase enzymes in the biosynthesis of giant marine polyether toxins.</title>
        <authorList>
            <person name="Fallon T.R."/>
            <person name="Shende V.V."/>
            <person name="Wierzbicki I.H."/>
            <person name="Pendleton A.L."/>
            <person name="Watervoot N.F."/>
            <person name="Auber R.P."/>
            <person name="Gonzalez D.J."/>
            <person name="Wisecaver J.H."/>
            <person name="Moore B.S."/>
        </authorList>
    </citation>
    <scope>NUCLEOTIDE SEQUENCE [LARGE SCALE GENOMIC DNA]</scope>
    <source>
        <strain evidence="2 3">12B1</strain>
    </source>
</reference>
<dbReference type="EMBL" id="JBGBPQ010000005">
    <property type="protein sequence ID" value="KAL1524184.1"/>
    <property type="molecule type" value="Genomic_DNA"/>
</dbReference>
<evidence type="ECO:0000313" key="3">
    <source>
        <dbReference type="Proteomes" id="UP001515480"/>
    </source>
</evidence>
<feature type="signal peptide" evidence="1">
    <location>
        <begin position="1"/>
        <end position="20"/>
    </location>
</feature>
<keyword evidence="3" id="KW-1185">Reference proteome</keyword>
<dbReference type="AlphaFoldDB" id="A0AB34JUT0"/>
<gene>
    <name evidence="2" type="ORF">AB1Y20_019093</name>
</gene>
<evidence type="ECO:0000313" key="2">
    <source>
        <dbReference type="EMBL" id="KAL1524184.1"/>
    </source>
</evidence>
<name>A0AB34JUT0_PRYPA</name>
<feature type="chain" id="PRO_5044281689" evidence="1">
    <location>
        <begin position="21"/>
        <end position="339"/>
    </location>
</feature>
<comment type="caution">
    <text evidence="2">The sequence shown here is derived from an EMBL/GenBank/DDBJ whole genome shotgun (WGS) entry which is preliminary data.</text>
</comment>
<proteinExistence type="predicted"/>
<evidence type="ECO:0000256" key="1">
    <source>
        <dbReference type="SAM" id="SignalP"/>
    </source>
</evidence>
<protein>
    <submittedName>
        <fullName evidence="2">Uncharacterized protein</fullName>
    </submittedName>
</protein>
<organism evidence="2 3">
    <name type="scientific">Prymnesium parvum</name>
    <name type="common">Toxic golden alga</name>
    <dbReference type="NCBI Taxonomy" id="97485"/>
    <lineage>
        <taxon>Eukaryota</taxon>
        <taxon>Haptista</taxon>
        <taxon>Haptophyta</taxon>
        <taxon>Prymnesiophyceae</taxon>
        <taxon>Prymnesiales</taxon>
        <taxon>Prymnesiaceae</taxon>
        <taxon>Prymnesium</taxon>
    </lineage>
</organism>
<sequence length="339" mass="37254">MVAMHTRLLLSISALPTLDAWAPAAMRGGISLVPLGATTTPSHAPHPLRLSAVEPAEDYVGARFDATLQQLLTDARSASVEQAVDVWLDRLDEHFIPSLGERVAAPLQEDNPDELSELMEVLSARSTERFARAKQQLETLLKAGEINKLDAQLVALVKRDELDGGFLYVLFRNMEDARRADDQTRLRLLQHLHTRVQEEMEKRADPGLALLHKLTRTEDEGVRGRILRHYLAPQTSVTLPDGTEMPLNPPAPATVPPLAFANAVEGALDKILAMAVDRAVIEATAEDIRGVAKEAHKVICEEYSQAEIEEFQDALTPVFARALPKRTASGEPKLHDSSS</sequence>
<dbReference type="Proteomes" id="UP001515480">
    <property type="component" value="Unassembled WGS sequence"/>
</dbReference>